<reference evidence="2 3" key="1">
    <citation type="submission" date="2024-03" db="EMBL/GenBank/DDBJ databases">
        <title>The Acrasis kona genome and developmental transcriptomes reveal deep origins of eukaryotic multicellular pathways.</title>
        <authorList>
            <person name="Sheikh S."/>
            <person name="Fu C.-J."/>
            <person name="Brown M.W."/>
            <person name="Baldauf S.L."/>
        </authorList>
    </citation>
    <scope>NUCLEOTIDE SEQUENCE [LARGE SCALE GENOMIC DNA]</scope>
    <source>
        <strain evidence="2 3">ATCC MYA-3509</strain>
    </source>
</reference>
<dbReference type="EMBL" id="JAOPGA020001721">
    <property type="protein sequence ID" value="KAL0490820.1"/>
    <property type="molecule type" value="Genomic_DNA"/>
</dbReference>
<organism evidence="2 3">
    <name type="scientific">Acrasis kona</name>
    <dbReference type="NCBI Taxonomy" id="1008807"/>
    <lineage>
        <taxon>Eukaryota</taxon>
        <taxon>Discoba</taxon>
        <taxon>Heterolobosea</taxon>
        <taxon>Tetramitia</taxon>
        <taxon>Eutetramitia</taxon>
        <taxon>Acrasidae</taxon>
        <taxon>Acrasis</taxon>
    </lineage>
</organism>
<keyword evidence="3" id="KW-1185">Reference proteome</keyword>
<accession>A0AAW2ZMW9</accession>
<sequence length="197" mass="22079">MPESFYYNNPHVQGSFKATDDVATNLPNKKLACAPSILDRKLSVICSIIIIIHMTYHVVMTSHHTIMIWVFSMYSVPFGILISSCCLLACGAGLLCGVIGLMSISKERKTSSVKLMILYLAFLIALMFVQLTLEACSIVIFHTELRYENIIQDDVVTNVSVKYSLIGVHILIYLIHIAFSAALYKRSRRKQVMTAII</sequence>
<keyword evidence="1" id="KW-1133">Transmembrane helix</keyword>
<evidence type="ECO:0008006" key="4">
    <source>
        <dbReference type="Google" id="ProtNLM"/>
    </source>
</evidence>
<evidence type="ECO:0000313" key="3">
    <source>
        <dbReference type="Proteomes" id="UP001431209"/>
    </source>
</evidence>
<feature type="transmembrane region" description="Helical" evidence="1">
    <location>
        <begin position="80"/>
        <end position="104"/>
    </location>
</feature>
<comment type="caution">
    <text evidence="2">The sequence shown here is derived from an EMBL/GenBank/DDBJ whole genome shotgun (WGS) entry which is preliminary data.</text>
</comment>
<evidence type="ECO:0000256" key="1">
    <source>
        <dbReference type="SAM" id="Phobius"/>
    </source>
</evidence>
<feature type="transmembrane region" description="Helical" evidence="1">
    <location>
        <begin position="163"/>
        <end position="184"/>
    </location>
</feature>
<dbReference type="Proteomes" id="UP001431209">
    <property type="component" value="Unassembled WGS sequence"/>
</dbReference>
<name>A0AAW2ZMW9_9EUKA</name>
<proteinExistence type="predicted"/>
<keyword evidence="1" id="KW-0812">Transmembrane</keyword>
<gene>
    <name evidence="2" type="ORF">AKO1_009637</name>
</gene>
<feature type="transmembrane region" description="Helical" evidence="1">
    <location>
        <begin position="116"/>
        <end position="143"/>
    </location>
</feature>
<feature type="transmembrane region" description="Helical" evidence="1">
    <location>
        <begin position="42"/>
        <end position="60"/>
    </location>
</feature>
<keyword evidence="1" id="KW-0472">Membrane</keyword>
<protein>
    <recommendedName>
        <fullName evidence="4">NADH dehydrogenase subunit 6</fullName>
    </recommendedName>
</protein>
<evidence type="ECO:0000313" key="2">
    <source>
        <dbReference type="EMBL" id="KAL0490820.1"/>
    </source>
</evidence>
<dbReference type="AlphaFoldDB" id="A0AAW2ZMW9"/>